<protein>
    <submittedName>
        <fullName evidence="2">Uncharacterized protein</fullName>
    </submittedName>
</protein>
<proteinExistence type="predicted"/>
<name>A0AAV7LTZ3_PLEWA</name>
<keyword evidence="3" id="KW-1185">Reference proteome</keyword>
<evidence type="ECO:0000313" key="3">
    <source>
        <dbReference type="Proteomes" id="UP001066276"/>
    </source>
</evidence>
<dbReference type="Proteomes" id="UP001066276">
    <property type="component" value="Chromosome 11"/>
</dbReference>
<sequence>MKGVDCQGDPPRRGSEVKAGATLKKPGRAARKGDPQLNTCDKDGAHLGQMGSGRGEMGRWAGLVATVYLQLRRHASWLKVSSAPNTAEKPAGHQGENSLRRKNFNSPSGQNLKYQQAAQRCVAVCESGSRGIKGYWRRLRWRWTNIAFRRFRWTFDILAWFGVRQIFGQFMSFLDFR</sequence>
<organism evidence="2 3">
    <name type="scientific">Pleurodeles waltl</name>
    <name type="common">Iberian ribbed newt</name>
    <dbReference type="NCBI Taxonomy" id="8319"/>
    <lineage>
        <taxon>Eukaryota</taxon>
        <taxon>Metazoa</taxon>
        <taxon>Chordata</taxon>
        <taxon>Craniata</taxon>
        <taxon>Vertebrata</taxon>
        <taxon>Euteleostomi</taxon>
        <taxon>Amphibia</taxon>
        <taxon>Batrachia</taxon>
        <taxon>Caudata</taxon>
        <taxon>Salamandroidea</taxon>
        <taxon>Salamandridae</taxon>
        <taxon>Pleurodelinae</taxon>
        <taxon>Pleurodeles</taxon>
    </lineage>
</organism>
<gene>
    <name evidence="2" type="ORF">NDU88_007494</name>
</gene>
<comment type="caution">
    <text evidence="2">The sequence shown here is derived from an EMBL/GenBank/DDBJ whole genome shotgun (WGS) entry which is preliminary data.</text>
</comment>
<evidence type="ECO:0000256" key="1">
    <source>
        <dbReference type="SAM" id="MobiDB-lite"/>
    </source>
</evidence>
<dbReference type="AlphaFoldDB" id="A0AAV7LTZ3"/>
<reference evidence="2" key="1">
    <citation type="journal article" date="2022" name="bioRxiv">
        <title>Sequencing and chromosome-scale assembly of the giantPleurodeles waltlgenome.</title>
        <authorList>
            <person name="Brown T."/>
            <person name="Elewa A."/>
            <person name="Iarovenko S."/>
            <person name="Subramanian E."/>
            <person name="Araus A.J."/>
            <person name="Petzold A."/>
            <person name="Susuki M."/>
            <person name="Suzuki K.-i.T."/>
            <person name="Hayashi T."/>
            <person name="Toyoda A."/>
            <person name="Oliveira C."/>
            <person name="Osipova E."/>
            <person name="Leigh N.D."/>
            <person name="Simon A."/>
            <person name="Yun M.H."/>
        </authorList>
    </citation>
    <scope>NUCLEOTIDE SEQUENCE</scope>
    <source>
        <strain evidence="2">20211129_DDA</strain>
        <tissue evidence="2">Liver</tissue>
    </source>
</reference>
<feature type="region of interest" description="Disordered" evidence="1">
    <location>
        <begin position="1"/>
        <end position="52"/>
    </location>
</feature>
<feature type="region of interest" description="Disordered" evidence="1">
    <location>
        <begin position="82"/>
        <end position="106"/>
    </location>
</feature>
<dbReference type="EMBL" id="JANPWB010000015">
    <property type="protein sequence ID" value="KAJ1094419.1"/>
    <property type="molecule type" value="Genomic_DNA"/>
</dbReference>
<evidence type="ECO:0000313" key="2">
    <source>
        <dbReference type="EMBL" id="KAJ1094419.1"/>
    </source>
</evidence>
<accession>A0AAV7LTZ3</accession>